<dbReference type="EnsemblPlants" id="evm.model.05.914">
    <property type="protein sequence ID" value="cds.evm.model.05.914"/>
    <property type="gene ID" value="evm.TU.05.914"/>
</dbReference>
<sequence length="154" mass="17166">MSLPLPTFQRAPSLIIFAPQDSFPHARSSRGAFGIEEGGIGIITTFQYSGQQGVRIMDKTPPLFGQKCLVKLFQTSKPQAPFFFRLAQLVPSTPMKFLIVFCIAPPKVGSQEVEAFDKLFKAKTTHRGARDSLNHDLNKDFLSRLGKHSRFLAL</sequence>
<evidence type="ECO:0000313" key="2">
    <source>
        <dbReference type="Proteomes" id="UP000596661"/>
    </source>
</evidence>
<reference evidence="1" key="2">
    <citation type="submission" date="2021-03" db="UniProtKB">
        <authorList>
            <consortium name="EnsemblPlants"/>
        </authorList>
    </citation>
    <scope>IDENTIFICATION</scope>
</reference>
<dbReference type="AlphaFoldDB" id="A0A803PSF1"/>
<evidence type="ECO:0000313" key="1">
    <source>
        <dbReference type="EnsemblPlants" id="cds.evm.model.05.914"/>
    </source>
</evidence>
<reference evidence="1" key="1">
    <citation type="submission" date="2018-11" db="EMBL/GenBank/DDBJ databases">
        <authorList>
            <person name="Grassa J C."/>
        </authorList>
    </citation>
    <scope>NUCLEOTIDE SEQUENCE [LARGE SCALE GENOMIC DNA]</scope>
</reference>
<proteinExistence type="predicted"/>
<accession>A0A803PSF1</accession>
<dbReference type="Gramene" id="evm.model.05.914">
    <property type="protein sequence ID" value="cds.evm.model.05.914"/>
    <property type="gene ID" value="evm.TU.05.914"/>
</dbReference>
<keyword evidence="2" id="KW-1185">Reference proteome</keyword>
<organism evidence="1 2">
    <name type="scientific">Cannabis sativa</name>
    <name type="common">Hemp</name>
    <name type="synonym">Marijuana</name>
    <dbReference type="NCBI Taxonomy" id="3483"/>
    <lineage>
        <taxon>Eukaryota</taxon>
        <taxon>Viridiplantae</taxon>
        <taxon>Streptophyta</taxon>
        <taxon>Embryophyta</taxon>
        <taxon>Tracheophyta</taxon>
        <taxon>Spermatophyta</taxon>
        <taxon>Magnoliopsida</taxon>
        <taxon>eudicotyledons</taxon>
        <taxon>Gunneridae</taxon>
        <taxon>Pentapetalae</taxon>
        <taxon>rosids</taxon>
        <taxon>fabids</taxon>
        <taxon>Rosales</taxon>
        <taxon>Cannabaceae</taxon>
        <taxon>Cannabis</taxon>
    </lineage>
</organism>
<protein>
    <submittedName>
        <fullName evidence="1">Uncharacterized protein</fullName>
    </submittedName>
</protein>
<dbReference type="EMBL" id="UZAU01000474">
    <property type="status" value="NOT_ANNOTATED_CDS"/>
    <property type="molecule type" value="Genomic_DNA"/>
</dbReference>
<name>A0A803PSF1_CANSA</name>
<dbReference type="Proteomes" id="UP000596661">
    <property type="component" value="Chromosome 5"/>
</dbReference>